<evidence type="ECO:0000313" key="4">
    <source>
        <dbReference type="Proteomes" id="UP000078200"/>
    </source>
</evidence>
<keyword evidence="4" id="KW-1185">Reference proteome</keyword>
<dbReference type="InterPro" id="IPR050135">
    <property type="entry name" value="dGTPase-like"/>
</dbReference>
<name>A0A1A9VWD1_GLOAU</name>
<evidence type="ECO:0000256" key="1">
    <source>
        <dbReference type="ARBA" id="ARBA00005776"/>
    </source>
</evidence>
<dbReference type="PANTHER" id="PTHR11373:SF4">
    <property type="entry name" value="DEOXYNUCLEOSIDE TRIPHOSPHATE TRIPHOSPHOHYDROLASE SAMHD1"/>
    <property type="match status" value="1"/>
</dbReference>
<dbReference type="STRING" id="7395.A0A1A9VWD1"/>
<dbReference type="EnsemblMetazoa" id="GAUT049809-RA">
    <property type="protein sequence ID" value="GAUT049809-PA"/>
    <property type="gene ID" value="GAUT049809"/>
</dbReference>
<dbReference type="SUPFAM" id="SSF109604">
    <property type="entry name" value="HD-domain/PDEase-like"/>
    <property type="match status" value="1"/>
</dbReference>
<dbReference type="GO" id="GO:0006203">
    <property type="term" value="P:dGTP catabolic process"/>
    <property type="evidence" value="ECO:0007669"/>
    <property type="project" value="TreeGrafter"/>
</dbReference>
<dbReference type="GO" id="GO:0005634">
    <property type="term" value="C:nucleus"/>
    <property type="evidence" value="ECO:0007669"/>
    <property type="project" value="TreeGrafter"/>
</dbReference>
<comment type="similarity">
    <text evidence="1">Belongs to the SAMHD1 family.</text>
</comment>
<evidence type="ECO:0000259" key="2">
    <source>
        <dbReference type="SMART" id="SM00471"/>
    </source>
</evidence>
<dbReference type="AlphaFoldDB" id="A0A1A9VWD1"/>
<dbReference type="InterPro" id="IPR003607">
    <property type="entry name" value="HD/PDEase_dom"/>
</dbReference>
<dbReference type="SMART" id="SM00471">
    <property type="entry name" value="HDc"/>
    <property type="match status" value="1"/>
</dbReference>
<dbReference type="VEuPathDB" id="VectorBase:GAUT049809"/>
<dbReference type="Pfam" id="PF01966">
    <property type="entry name" value="HD"/>
    <property type="match status" value="1"/>
</dbReference>
<dbReference type="Proteomes" id="UP000078200">
    <property type="component" value="Unassembled WGS sequence"/>
</dbReference>
<feature type="domain" description="HD/PDEase" evidence="2">
    <location>
        <begin position="73"/>
        <end position="229"/>
    </location>
</feature>
<sequence length="429" mass="50433">MERCLQNSTNEPSSYQMNLLLTETCRLTNAVHGQIIIPEDISVIIRNPLFERLRSIRQLGFLKLRNKMDDSITEYSRYEHSIGTYYLALKAIEASERNTEWIKSNQVGGTIPALYRDAVLLAALLHDIGHAAFSHSWEDVDPNYDHEMMSWKLIDKIFTENCEIFPHLRDNSNYGIDLIKALITGHRKHFSHCLPTQYRFIFEIVSNKYCQIDVDKWDYLKRDGRVFGEKSLTDFGDVFLNARVTEDGAHIEYLYSDRYKIIQLFTTRWIFYRDYYCQTHNITSNAIFRKIIRRNFALSELEKCYQADNFLNFTDEKILLAVKNDCLTKFLNETVAYKEIPSNEFKPICEHLHNSYTDSETFHIQPVSKYFPKNQVCLYPDRGDFDTISDETISIKKTINFFCSESDNVIYFNIKDENKCFQSELCLDA</sequence>
<dbReference type="InterPro" id="IPR006674">
    <property type="entry name" value="HD_domain"/>
</dbReference>
<proteinExistence type="inferred from homology"/>
<dbReference type="PANTHER" id="PTHR11373">
    <property type="entry name" value="DEOXYNUCLEOSIDE TRIPHOSPHATE TRIPHOSPHOHYDROLASE"/>
    <property type="match status" value="1"/>
</dbReference>
<evidence type="ECO:0000313" key="3">
    <source>
        <dbReference type="EnsemblMetazoa" id="GAUT049809-PA"/>
    </source>
</evidence>
<organism evidence="3 4">
    <name type="scientific">Glossina austeni</name>
    <name type="common">Savannah tsetse fly</name>
    <dbReference type="NCBI Taxonomy" id="7395"/>
    <lineage>
        <taxon>Eukaryota</taxon>
        <taxon>Metazoa</taxon>
        <taxon>Ecdysozoa</taxon>
        <taxon>Arthropoda</taxon>
        <taxon>Hexapoda</taxon>
        <taxon>Insecta</taxon>
        <taxon>Pterygota</taxon>
        <taxon>Neoptera</taxon>
        <taxon>Endopterygota</taxon>
        <taxon>Diptera</taxon>
        <taxon>Brachycera</taxon>
        <taxon>Muscomorpha</taxon>
        <taxon>Hippoboscoidea</taxon>
        <taxon>Glossinidae</taxon>
        <taxon>Glossina</taxon>
    </lineage>
</organism>
<accession>A0A1A9VWD1</accession>
<dbReference type="Gene3D" id="1.10.3210.10">
    <property type="entry name" value="Hypothetical protein af1432"/>
    <property type="match status" value="1"/>
</dbReference>
<reference evidence="3" key="1">
    <citation type="submission" date="2020-05" db="UniProtKB">
        <authorList>
            <consortium name="EnsemblMetazoa"/>
        </authorList>
    </citation>
    <scope>IDENTIFICATION</scope>
    <source>
        <strain evidence="3">TTRI</strain>
    </source>
</reference>
<dbReference type="GO" id="GO:0008832">
    <property type="term" value="F:dGTPase activity"/>
    <property type="evidence" value="ECO:0007669"/>
    <property type="project" value="TreeGrafter"/>
</dbReference>
<protein>
    <submittedName>
        <fullName evidence="3">HD domain-containing protein</fullName>
    </submittedName>
</protein>
<dbReference type="CDD" id="cd00077">
    <property type="entry name" value="HDc"/>
    <property type="match status" value="1"/>
</dbReference>